<keyword evidence="2" id="KW-0614">Plasmid</keyword>
<dbReference type="KEGG" id="gbr:Gbro_4913"/>
<keyword evidence="3" id="KW-1185">Reference proteome</keyword>
<geneLocation type="plasmid" evidence="2 3">
    <name>pGBRO01</name>
</geneLocation>
<dbReference type="SUPFAM" id="SSF50494">
    <property type="entry name" value="Trypsin-like serine proteases"/>
    <property type="match status" value="1"/>
</dbReference>
<dbReference type="Gene3D" id="2.40.10.10">
    <property type="entry name" value="Trypsin-like serine proteases"/>
    <property type="match status" value="2"/>
</dbReference>
<dbReference type="EMBL" id="CP001803">
    <property type="protein sequence ID" value="ACY24026.1"/>
    <property type="molecule type" value="Genomic_DNA"/>
</dbReference>
<dbReference type="HOGENOM" id="CLU_1164575_0_0_11"/>
<evidence type="ECO:0000313" key="3">
    <source>
        <dbReference type="Proteomes" id="UP000001219"/>
    </source>
</evidence>
<gene>
    <name evidence="2" type="ORF">Gbro_4913</name>
</gene>
<feature type="chain" id="PRO_5039514646" description="Peptidase S1 and S6 chymotrypsin/Hap" evidence="1">
    <location>
        <begin position="26"/>
        <end position="238"/>
    </location>
</feature>
<accession>D0LFH7</accession>
<dbReference type="InterPro" id="IPR009003">
    <property type="entry name" value="Peptidase_S1_PA"/>
</dbReference>
<evidence type="ECO:0008006" key="4">
    <source>
        <dbReference type="Google" id="ProtNLM"/>
    </source>
</evidence>
<name>D0LFH7_GORB4</name>
<feature type="signal peptide" evidence="1">
    <location>
        <begin position="1"/>
        <end position="25"/>
    </location>
</feature>
<dbReference type="Pfam" id="PF13365">
    <property type="entry name" value="Trypsin_2"/>
    <property type="match status" value="1"/>
</dbReference>
<keyword evidence="1" id="KW-0732">Signal</keyword>
<reference evidence="2 3" key="1">
    <citation type="journal article" date="2010" name="Stand. Genomic Sci.">
        <title>Complete genome sequence of Gordonia bronchialis type strain (3410).</title>
        <authorList>
            <person name="Ivanova N."/>
            <person name="Sikorski J."/>
            <person name="Jando M."/>
            <person name="Lapidus A."/>
            <person name="Nolan M."/>
            <person name="Lucas S."/>
            <person name="Del Rio T.G."/>
            <person name="Tice H."/>
            <person name="Copeland A."/>
            <person name="Cheng J.F."/>
            <person name="Chen F."/>
            <person name="Bruce D."/>
            <person name="Goodwin L."/>
            <person name="Pitluck S."/>
            <person name="Mavromatis K."/>
            <person name="Ovchinnikova G."/>
            <person name="Pati A."/>
            <person name="Chen A."/>
            <person name="Palaniappan K."/>
            <person name="Land M."/>
            <person name="Hauser L."/>
            <person name="Chang Y.J."/>
            <person name="Jeffries C.D."/>
            <person name="Chain P."/>
            <person name="Saunders E."/>
            <person name="Han C."/>
            <person name="Detter J.C."/>
            <person name="Brettin T."/>
            <person name="Rohde M."/>
            <person name="Goker M."/>
            <person name="Bristow J."/>
            <person name="Eisen J.A."/>
            <person name="Markowitz V."/>
            <person name="Hugenholtz P."/>
            <person name="Klenk H.P."/>
            <person name="Kyrpides N.C."/>
        </authorList>
    </citation>
    <scope>NUCLEOTIDE SEQUENCE [LARGE SCALE GENOMIC DNA]</scope>
    <source>
        <strain evidence="3">ATCC 25592 / DSM 43247 / BCRC 13721 / JCM 3198 / KCTC 3076 / NBRC 16047 / NCTC 10667</strain>
        <plasmid evidence="3">pGBRO01</plasmid>
    </source>
</reference>
<sequence length="238" mass="24672">MNPRNRGLLILAPALLAATVATGHANAPATAAPALDPPGTTMIRLSELPGGLEFGCSAGFGGRDRSGMQLVVTARHCGPERRSIPAYLGDSHLPDGWLVPSTVLAGNLDYSVVRLRPGRAVRSDPLAGPPAVGSTVCKTGRMSGTTCGPVLAVTPTAIIARVKVVWGDSGSPLRDAKGRIIAITSRADSARMPADQRRAFQQFVGSMTGISRTVAALFVRADAIVADLRSTVGFRANL</sequence>
<dbReference type="eggNOG" id="ENOG5031W2Z">
    <property type="taxonomic scope" value="Bacteria"/>
</dbReference>
<dbReference type="AlphaFoldDB" id="D0LFH7"/>
<dbReference type="Proteomes" id="UP000001219">
    <property type="component" value="Plasmid pGBRO01"/>
</dbReference>
<organism evidence="2 3">
    <name type="scientific">Gordonia bronchialis (strain ATCC 25592 / DSM 43247 / BCRC 13721 / JCM 3198 / KCTC 3076 / NBRC 16047 / NCTC 10667)</name>
    <name type="common">Rhodococcus bronchialis</name>
    <dbReference type="NCBI Taxonomy" id="526226"/>
    <lineage>
        <taxon>Bacteria</taxon>
        <taxon>Bacillati</taxon>
        <taxon>Actinomycetota</taxon>
        <taxon>Actinomycetes</taxon>
        <taxon>Mycobacteriales</taxon>
        <taxon>Gordoniaceae</taxon>
        <taxon>Gordonia</taxon>
    </lineage>
</organism>
<evidence type="ECO:0000313" key="2">
    <source>
        <dbReference type="EMBL" id="ACY24026.1"/>
    </source>
</evidence>
<proteinExistence type="predicted"/>
<protein>
    <recommendedName>
        <fullName evidence="4">Peptidase S1 and S6 chymotrypsin/Hap</fullName>
    </recommendedName>
</protein>
<evidence type="ECO:0000256" key="1">
    <source>
        <dbReference type="SAM" id="SignalP"/>
    </source>
</evidence>
<dbReference type="InterPro" id="IPR043504">
    <property type="entry name" value="Peptidase_S1_PA_chymotrypsin"/>
</dbReference>